<proteinExistence type="predicted"/>
<evidence type="ECO:0008006" key="3">
    <source>
        <dbReference type="Google" id="ProtNLM"/>
    </source>
</evidence>
<protein>
    <recommendedName>
        <fullName evidence="3">Prophage tail endopeptidase domain-containing protein</fullName>
    </recommendedName>
</protein>
<gene>
    <name evidence="1" type="ORF">QBE51_03600</name>
</gene>
<evidence type="ECO:0000313" key="2">
    <source>
        <dbReference type="Proteomes" id="UP001486565"/>
    </source>
</evidence>
<organism evidence="1 2">
    <name type="scientific">Defluviitalea saccharophila</name>
    <dbReference type="NCBI Taxonomy" id="879970"/>
    <lineage>
        <taxon>Bacteria</taxon>
        <taxon>Bacillati</taxon>
        <taxon>Bacillota</taxon>
        <taxon>Clostridia</taxon>
        <taxon>Lachnospirales</taxon>
        <taxon>Defluviitaleaceae</taxon>
        <taxon>Defluviitalea</taxon>
    </lineage>
</organism>
<dbReference type="Proteomes" id="UP001486565">
    <property type="component" value="Chromosome"/>
</dbReference>
<keyword evidence="2" id="KW-1185">Reference proteome</keyword>
<name>A0ABZ2Y5Y6_9FIRM</name>
<evidence type="ECO:0000313" key="1">
    <source>
        <dbReference type="EMBL" id="WZL70625.1"/>
    </source>
</evidence>
<reference evidence="1 2" key="1">
    <citation type="submission" date="2023-03" db="EMBL/GenBank/DDBJ databases">
        <title>Novel Species.</title>
        <authorList>
            <person name="Ma S."/>
        </authorList>
    </citation>
    <scope>NUCLEOTIDE SEQUENCE [LARGE SCALE GENOMIC DNA]</scope>
    <source>
        <strain evidence="1 2">LIND6LT2</strain>
    </source>
</reference>
<accession>A0ABZ2Y5Y6</accession>
<dbReference type="EMBL" id="CP121687">
    <property type="protein sequence ID" value="WZL70625.1"/>
    <property type="molecule type" value="Genomic_DNA"/>
</dbReference>
<dbReference type="RefSeq" id="WP_341877587.1">
    <property type="nucleotide sequence ID" value="NZ_CP121687.1"/>
</dbReference>
<sequence length="745" mass="82439">MYPVSADYKEKIKENIRTFEAKIQIQHSKGVLELSDKDLAQGTLIYTERSQAGEEFTVGGTVASDISFSILNKSEYNDIQFMGATVLVNIGLLVQEGAEAHFLQPSQPSKMPGFDEKWEYVPLGIFHIDEAKRLRNTIELKAIDNMINLDKPYSLSKLSYPATLYQIYNNICNVADIPIGTSSFPNMNYVVNERPQDDLTLRDVLGYVAELAGCFAKCNRYGALELKWYQSTDIVISPANRFSFKPSDDIVQIKGVMYSTEDTSYLAGSDEYAIDLSENPLISGNYATLLNNIYNNVKNTVFTPYECSWQGNPAIEAGDMIVQVDIDGKAYNTLVTSSTFKYRGASTLSAKGLPEISRGYKGSTNRKIAEIKKKIDKDIGDKLTTLEEAQLQATELIANMLGGYAIKTEEALYIADNQDLSKAQKVWKWGIGGFGYSKTGVNGPYTTAITADGSIVAMLVAANIITANMVKTGVLQSEDGSSWLNLDNGTFNFKDVLRWVNNQFEIVNGTLYSTSIQSGAKGSNSYVRIGSGWSPLEIVQNGDKCIDVWANNRGGFIQIYQNGEITGQILPSLDGLGQGLKLQCRGYNNGYKDLILESASGNVTVSARAGLADILLDCARTIITGDYIASGTKNAIVNTENYNKRLLYCIEATEVKFQDEGMAEIKDGYCKVELDQIFLETIEPNDEETPWIIHLTPYNWLTLRISEIGDSYFIVEEKDGLSGKFAWTLSATRKGYKGIRLEEGR</sequence>